<dbReference type="GO" id="GO:0006508">
    <property type="term" value="P:proteolysis"/>
    <property type="evidence" value="ECO:0007669"/>
    <property type="project" value="UniProtKB-KW"/>
</dbReference>
<feature type="transmembrane region" description="Helical" evidence="13">
    <location>
        <begin position="184"/>
        <end position="206"/>
    </location>
</feature>
<reference evidence="15 16" key="1">
    <citation type="journal article" date="2011" name="J. Bacteriol.">
        <title>Complete genome sequence and updated annotation of Desulfovibrio alaskensis G20.</title>
        <authorList>
            <person name="Hauser L.J."/>
            <person name="Land M.L."/>
            <person name="Brown S.D."/>
            <person name="Larimer F."/>
            <person name="Keller K.L."/>
            <person name="Rapp-Giles B.J."/>
            <person name="Price M.N."/>
            <person name="Lin M."/>
            <person name="Bruce D.C."/>
            <person name="Detter J.C."/>
            <person name="Tapia R."/>
            <person name="Han C.S."/>
            <person name="Goodwin L.A."/>
            <person name="Cheng J.F."/>
            <person name="Pitluck S."/>
            <person name="Copeland A."/>
            <person name="Lucas S."/>
            <person name="Nolan M."/>
            <person name="Lapidus A.L."/>
            <person name="Palumbo A.V."/>
            <person name="Wall J.D."/>
        </authorList>
    </citation>
    <scope>NUCLEOTIDE SEQUENCE [LARGE SCALE GENOMIC DNA]</scope>
    <source>
        <strain evidence="16">ATCC BAA 1058 / DSM 17464 / G20</strain>
    </source>
</reference>
<dbReference type="eggNOG" id="COG1994">
    <property type="taxonomic scope" value="Bacteria"/>
</dbReference>
<dbReference type="GO" id="GO:0005886">
    <property type="term" value="C:plasma membrane"/>
    <property type="evidence" value="ECO:0007669"/>
    <property type="project" value="UniProtKB-SubCell"/>
</dbReference>
<dbReference type="CDD" id="cd06158">
    <property type="entry name" value="S2P-M50_like_1"/>
    <property type="match status" value="1"/>
</dbReference>
<name>Q30V95_OLEA2</name>
<proteinExistence type="inferred from homology"/>
<dbReference type="Proteomes" id="UP000002710">
    <property type="component" value="Chromosome"/>
</dbReference>
<dbReference type="RefSeq" id="WP_011369281.1">
    <property type="nucleotide sequence ID" value="NC_007519.1"/>
</dbReference>
<keyword evidence="7" id="KW-0479">Metal-binding</keyword>
<evidence type="ECO:0000256" key="12">
    <source>
        <dbReference type="ARBA" id="ARBA00023136"/>
    </source>
</evidence>
<evidence type="ECO:0000256" key="5">
    <source>
        <dbReference type="ARBA" id="ARBA00022670"/>
    </source>
</evidence>
<feature type="domain" description="Peptidase M50" evidence="14">
    <location>
        <begin position="17"/>
        <end position="194"/>
    </location>
</feature>
<comment type="cofactor">
    <cofactor evidence="1">
        <name>Zn(2+)</name>
        <dbReference type="ChEBI" id="CHEBI:29105"/>
    </cofactor>
</comment>
<keyword evidence="11" id="KW-0482">Metalloprotease</keyword>
<dbReference type="InterPro" id="IPR052348">
    <property type="entry name" value="Metallopeptidase_M50B"/>
</dbReference>
<evidence type="ECO:0000256" key="8">
    <source>
        <dbReference type="ARBA" id="ARBA00022801"/>
    </source>
</evidence>
<dbReference type="EMBL" id="CP000112">
    <property type="protein sequence ID" value="ABB40401.1"/>
    <property type="molecule type" value="Genomic_DNA"/>
</dbReference>
<evidence type="ECO:0000256" key="10">
    <source>
        <dbReference type="ARBA" id="ARBA00022989"/>
    </source>
</evidence>
<organism evidence="15 16">
    <name type="scientific">Oleidesulfovibrio alaskensis (strain ATCC BAA-1058 / DSM 17464 / G20)</name>
    <name type="common">Desulfovibrio alaskensis</name>
    <dbReference type="NCBI Taxonomy" id="207559"/>
    <lineage>
        <taxon>Bacteria</taxon>
        <taxon>Pseudomonadati</taxon>
        <taxon>Thermodesulfobacteriota</taxon>
        <taxon>Desulfovibrionia</taxon>
        <taxon>Desulfovibrionales</taxon>
        <taxon>Desulfovibrionaceae</taxon>
        <taxon>Oleidesulfovibrio</taxon>
    </lineage>
</organism>
<feature type="transmembrane region" description="Helical" evidence="13">
    <location>
        <begin position="133"/>
        <end position="155"/>
    </location>
</feature>
<evidence type="ECO:0000259" key="14">
    <source>
        <dbReference type="Pfam" id="PF02163"/>
    </source>
</evidence>
<evidence type="ECO:0000313" key="15">
    <source>
        <dbReference type="EMBL" id="ABB40401.1"/>
    </source>
</evidence>
<comment type="subcellular location">
    <subcellularLocation>
        <location evidence="2">Cell membrane</location>
        <topology evidence="2">Multi-pass membrane protein</topology>
    </subcellularLocation>
</comment>
<dbReference type="InterPro" id="IPR008915">
    <property type="entry name" value="Peptidase_M50"/>
</dbReference>
<keyword evidence="16" id="KW-1185">Reference proteome</keyword>
<feature type="transmembrane region" description="Helical" evidence="13">
    <location>
        <begin position="99"/>
        <end position="121"/>
    </location>
</feature>
<dbReference type="HOGENOM" id="CLU_086979_1_1_7"/>
<keyword evidence="12 13" id="KW-0472">Membrane</keyword>
<keyword evidence="4" id="KW-1003">Cell membrane</keyword>
<dbReference type="InterPro" id="IPR044537">
    <property type="entry name" value="Rip2-like"/>
</dbReference>
<evidence type="ECO:0000256" key="1">
    <source>
        <dbReference type="ARBA" id="ARBA00001947"/>
    </source>
</evidence>
<evidence type="ECO:0000313" key="16">
    <source>
        <dbReference type="Proteomes" id="UP000002710"/>
    </source>
</evidence>
<evidence type="ECO:0000256" key="3">
    <source>
        <dbReference type="ARBA" id="ARBA00007931"/>
    </source>
</evidence>
<dbReference type="PANTHER" id="PTHR35864">
    <property type="entry name" value="ZINC METALLOPROTEASE MJ0611-RELATED"/>
    <property type="match status" value="1"/>
</dbReference>
<keyword evidence="9" id="KW-0862">Zinc</keyword>
<feature type="transmembrane region" description="Helical" evidence="13">
    <location>
        <begin position="57"/>
        <end position="79"/>
    </location>
</feature>
<dbReference type="STRING" id="207559.Dde_3608"/>
<evidence type="ECO:0000256" key="4">
    <source>
        <dbReference type="ARBA" id="ARBA00022475"/>
    </source>
</evidence>
<comment type="similarity">
    <text evidence="3">Belongs to the peptidase M50B family.</text>
</comment>
<sequence length="224" mass="24770">MFDIDFAQSVQRIAVAFVPMMLGMVCHEVAHGWAAWRMGDPTARAQGRLTLNPLVHLDPMGSLMFVITALTSPFVLGWARPVPVDARWFRKPSRDMMLVSFAGPCTNFILAVMFAVLLKVLVHVLPHQMQQGIFFEFFLNMSAIGIWINFTLGWFNLIPVPPLDGSHILAGLLPPALARQYHQIGRYGIIVVLILLASGILGRVLWPLVDGSARVVTSMLGLAI</sequence>
<evidence type="ECO:0000256" key="11">
    <source>
        <dbReference type="ARBA" id="ARBA00023049"/>
    </source>
</evidence>
<keyword evidence="8" id="KW-0378">Hydrolase</keyword>
<evidence type="ECO:0000256" key="13">
    <source>
        <dbReference type="SAM" id="Phobius"/>
    </source>
</evidence>
<evidence type="ECO:0000256" key="2">
    <source>
        <dbReference type="ARBA" id="ARBA00004651"/>
    </source>
</evidence>
<dbReference type="PANTHER" id="PTHR35864:SF1">
    <property type="entry name" value="ZINC METALLOPROTEASE YWHC-RELATED"/>
    <property type="match status" value="1"/>
</dbReference>
<evidence type="ECO:0000256" key="6">
    <source>
        <dbReference type="ARBA" id="ARBA00022692"/>
    </source>
</evidence>
<protein>
    <submittedName>
        <fullName evidence="15">Peptidase M50</fullName>
    </submittedName>
</protein>
<feature type="transmembrane region" description="Helical" evidence="13">
    <location>
        <begin position="12"/>
        <end position="36"/>
    </location>
</feature>
<accession>Q30V95</accession>
<dbReference type="AlphaFoldDB" id="Q30V95"/>
<keyword evidence="5" id="KW-0645">Protease</keyword>
<gene>
    <name evidence="15" type="ordered locus">Dde_3608</name>
</gene>
<keyword evidence="6 13" id="KW-0812">Transmembrane</keyword>
<keyword evidence="10 13" id="KW-1133">Transmembrane helix</keyword>
<dbReference type="Pfam" id="PF02163">
    <property type="entry name" value="Peptidase_M50"/>
    <property type="match status" value="1"/>
</dbReference>
<dbReference type="GO" id="GO:0046872">
    <property type="term" value="F:metal ion binding"/>
    <property type="evidence" value="ECO:0007669"/>
    <property type="project" value="UniProtKB-KW"/>
</dbReference>
<evidence type="ECO:0000256" key="9">
    <source>
        <dbReference type="ARBA" id="ARBA00022833"/>
    </source>
</evidence>
<dbReference type="KEGG" id="dde:Dde_3608"/>
<dbReference type="GO" id="GO:0008237">
    <property type="term" value="F:metallopeptidase activity"/>
    <property type="evidence" value="ECO:0007669"/>
    <property type="project" value="UniProtKB-KW"/>
</dbReference>
<evidence type="ECO:0000256" key="7">
    <source>
        <dbReference type="ARBA" id="ARBA00022723"/>
    </source>
</evidence>